<gene>
    <name evidence="2" type="ORF">EV684_107197</name>
</gene>
<evidence type="ECO:0000313" key="2">
    <source>
        <dbReference type="EMBL" id="TCP02191.1"/>
    </source>
</evidence>
<feature type="domain" description="GPI inositol-deacylase PGAP1-like alpha/beta" evidence="1">
    <location>
        <begin position="224"/>
        <end position="274"/>
    </location>
</feature>
<name>A0A4R2M7U4_RUBGE</name>
<comment type="caution">
    <text evidence="2">The sequence shown here is derived from an EMBL/GenBank/DDBJ whole genome shotgun (WGS) entry which is preliminary data.</text>
</comment>
<dbReference type="SUPFAM" id="SSF53474">
    <property type="entry name" value="alpha/beta-Hydrolases"/>
    <property type="match status" value="1"/>
</dbReference>
<dbReference type="EMBL" id="SLXD01000007">
    <property type="protein sequence ID" value="TCP02191.1"/>
    <property type="molecule type" value="Genomic_DNA"/>
</dbReference>
<evidence type="ECO:0000259" key="1">
    <source>
        <dbReference type="Pfam" id="PF07819"/>
    </source>
</evidence>
<dbReference type="RefSeq" id="WP_132647646.1">
    <property type="nucleotide sequence ID" value="NZ_CP181386.1"/>
</dbReference>
<dbReference type="InterPro" id="IPR012908">
    <property type="entry name" value="PGAP1-ab_dom-like"/>
</dbReference>
<organism evidence="2 3">
    <name type="scientific">Rubrivivax gelatinosus</name>
    <name type="common">Rhodocyclus gelatinosus</name>
    <name type="synonym">Rhodopseudomonas gelatinosa</name>
    <dbReference type="NCBI Taxonomy" id="28068"/>
    <lineage>
        <taxon>Bacteria</taxon>
        <taxon>Pseudomonadati</taxon>
        <taxon>Pseudomonadota</taxon>
        <taxon>Betaproteobacteria</taxon>
        <taxon>Burkholderiales</taxon>
        <taxon>Sphaerotilaceae</taxon>
        <taxon>Rubrivivax</taxon>
    </lineage>
</organism>
<accession>A0A4R2M7U4</accession>
<sequence>MSDVTALAVLPAPARPAFTLADLRGLVQLGIDAGVGVTGIAEQLHGTILARRAPLGAPHEGGTRGLTGFVYGRVRGGMRLAGRGVDGLLKRLEAEPPAATAASREAVLAAVNGLWGDHLAASGNPLAIPMSLRHAGHRLAPGREALAAAFPDAGDRVVVLVHGLCMNDLQWQRQGHHHGWALARALGCPVLSLHYNTGLHVSHNGARFAALLQRLQRDWPVPLSRLAIVGHSMGGLVARSAIAHAERQGQAWRSRLQALVCLGTPHHGALLERAGHLVDGVLGVSPYLAPFARVLGVRSAGINDLRWGHVRDEDWCGHGPDGPARDHRVPTPLPAGVPVYLVAATTVAEPRGLRHALVGDGLVTVASAWGEHRDPARALAVPASRKRLVTQAGHWDLLNRAEVTEALCGWLA</sequence>
<dbReference type="GO" id="GO:0016788">
    <property type="term" value="F:hydrolase activity, acting on ester bonds"/>
    <property type="evidence" value="ECO:0007669"/>
    <property type="project" value="InterPro"/>
</dbReference>
<dbReference type="GeneID" id="99686194"/>
<evidence type="ECO:0000313" key="3">
    <source>
        <dbReference type="Proteomes" id="UP000295106"/>
    </source>
</evidence>
<reference evidence="2 3" key="1">
    <citation type="submission" date="2019-03" db="EMBL/GenBank/DDBJ databases">
        <title>Genomic Encyclopedia of Type Strains, Phase IV (KMG-IV): sequencing the most valuable type-strain genomes for metagenomic binning, comparative biology and taxonomic classification.</title>
        <authorList>
            <person name="Goeker M."/>
        </authorList>
    </citation>
    <scope>NUCLEOTIDE SEQUENCE [LARGE SCALE GENOMIC DNA]</scope>
    <source>
        <strain evidence="2 3">DSM 1709</strain>
    </source>
</reference>
<dbReference type="InterPro" id="IPR029058">
    <property type="entry name" value="AB_hydrolase_fold"/>
</dbReference>
<dbReference type="PANTHER" id="PTHR37946:SF1">
    <property type="entry name" value="SLL1969 PROTEIN"/>
    <property type="match status" value="1"/>
</dbReference>
<dbReference type="Gene3D" id="3.40.50.1820">
    <property type="entry name" value="alpha/beta hydrolase"/>
    <property type="match status" value="1"/>
</dbReference>
<proteinExistence type="predicted"/>
<dbReference type="OrthoDB" id="556502at2"/>
<dbReference type="PANTHER" id="PTHR37946">
    <property type="entry name" value="SLL1969 PROTEIN"/>
    <property type="match status" value="1"/>
</dbReference>
<dbReference type="Proteomes" id="UP000295106">
    <property type="component" value="Unassembled WGS sequence"/>
</dbReference>
<dbReference type="Pfam" id="PF07819">
    <property type="entry name" value="PGAP1"/>
    <property type="match status" value="1"/>
</dbReference>
<protein>
    <submittedName>
        <fullName evidence="2">PGAP1-like protein</fullName>
    </submittedName>
</protein>
<dbReference type="AlphaFoldDB" id="A0A4R2M7U4"/>